<dbReference type="Proteomes" id="UP000887566">
    <property type="component" value="Unplaced"/>
</dbReference>
<keyword evidence="1" id="KW-1185">Reference proteome</keyword>
<evidence type="ECO:0000313" key="1">
    <source>
        <dbReference type="Proteomes" id="UP000887566"/>
    </source>
</evidence>
<accession>A0A914USG9</accession>
<evidence type="ECO:0000313" key="2">
    <source>
        <dbReference type="WBParaSite" id="PSAMB.scaffold12236size2872.g34766.t1"/>
    </source>
</evidence>
<reference evidence="2" key="1">
    <citation type="submission" date="2022-11" db="UniProtKB">
        <authorList>
            <consortium name="WormBaseParasite"/>
        </authorList>
    </citation>
    <scope>IDENTIFICATION</scope>
</reference>
<dbReference type="AlphaFoldDB" id="A0A914USG9"/>
<sequence>TGAVAGRRFSRPIDRRLVWSEICKCLLLPPVGCHLLQHLRRFQGFEAVHRVVADVMRCVVQVFFGAFSIAVASAALDGKRLSEPICSLTAVFSPIIRRHAPRPAPRTIRCTLSASVQRHPDSSVLVCRGQVDRPRKPAPPRDRLDRAELAHLSAPWLSVQ</sequence>
<organism evidence="1 2">
    <name type="scientific">Plectus sambesii</name>
    <dbReference type="NCBI Taxonomy" id="2011161"/>
    <lineage>
        <taxon>Eukaryota</taxon>
        <taxon>Metazoa</taxon>
        <taxon>Ecdysozoa</taxon>
        <taxon>Nematoda</taxon>
        <taxon>Chromadorea</taxon>
        <taxon>Plectida</taxon>
        <taxon>Plectina</taxon>
        <taxon>Plectoidea</taxon>
        <taxon>Plectidae</taxon>
        <taxon>Plectus</taxon>
    </lineage>
</organism>
<protein>
    <submittedName>
        <fullName evidence="2">Uncharacterized protein</fullName>
    </submittedName>
</protein>
<proteinExistence type="predicted"/>
<name>A0A914USG9_9BILA</name>
<dbReference type="WBParaSite" id="PSAMB.scaffold12236size2872.g34766.t1">
    <property type="protein sequence ID" value="PSAMB.scaffold12236size2872.g34766.t1"/>
    <property type="gene ID" value="PSAMB.scaffold12236size2872.g34766"/>
</dbReference>